<sequence length="33" mass="3575">MEHTVKKSYIADLCVVDFLALGSGLALFLAVYS</sequence>
<organism evidence="2 3">
    <name type="scientific">Kipferlia bialata</name>
    <dbReference type="NCBI Taxonomy" id="797122"/>
    <lineage>
        <taxon>Eukaryota</taxon>
        <taxon>Metamonada</taxon>
        <taxon>Carpediemonas-like organisms</taxon>
        <taxon>Kipferlia</taxon>
    </lineage>
</organism>
<evidence type="ECO:0000256" key="1">
    <source>
        <dbReference type="SAM" id="Phobius"/>
    </source>
</evidence>
<keyword evidence="1" id="KW-1133">Transmembrane helix</keyword>
<evidence type="ECO:0000313" key="3">
    <source>
        <dbReference type="Proteomes" id="UP000265618"/>
    </source>
</evidence>
<name>A0A9K3DE18_9EUKA</name>
<keyword evidence="1" id="KW-0812">Transmembrane</keyword>
<proteinExistence type="predicted"/>
<dbReference type="AlphaFoldDB" id="A0A9K3DE18"/>
<evidence type="ECO:0000313" key="2">
    <source>
        <dbReference type="EMBL" id="GIQ92560.1"/>
    </source>
</evidence>
<reference evidence="2 3" key="1">
    <citation type="journal article" date="2018" name="PLoS ONE">
        <title>The draft genome of Kipferlia bialata reveals reductive genome evolution in fornicate parasites.</title>
        <authorList>
            <person name="Tanifuji G."/>
            <person name="Takabayashi S."/>
            <person name="Kume K."/>
            <person name="Takagi M."/>
            <person name="Nakayama T."/>
            <person name="Kamikawa R."/>
            <person name="Inagaki Y."/>
            <person name="Hashimoto T."/>
        </authorList>
    </citation>
    <scope>NUCLEOTIDE SEQUENCE [LARGE SCALE GENOMIC DNA]</scope>
    <source>
        <strain evidence="2">NY0173</strain>
    </source>
</reference>
<keyword evidence="1" id="KW-0472">Membrane</keyword>
<feature type="transmembrane region" description="Helical" evidence="1">
    <location>
        <begin position="9"/>
        <end position="32"/>
    </location>
</feature>
<dbReference type="EMBL" id="BDIP01009985">
    <property type="protein sequence ID" value="GIQ92560.1"/>
    <property type="molecule type" value="Genomic_DNA"/>
</dbReference>
<keyword evidence="3" id="KW-1185">Reference proteome</keyword>
<protein>
    <submittedName>
        <fullName evidence="2">Uncharacterized protein</fullName>
    </submittedName>
</protein>
<accession>A0A9K3DE18</accession>
<feature type="non-terminal residue" evidence="2">
    <location>
        <position position="1"/>
    </location>
</feature>
<gene>
    <name evidence="2" type="ORF">KIPB_016400</name>
</gene>
<comment type="caution">
    <text evidence="2">The sequence shown here is derived from an EMBL/GenBank/DDBJ whole genome shotgun (WGS) entry which is preliminary data.</text>
</comment>
<dbReference type="Proteomes" id="UP000265618">
    <property type="component" value="Unassembled WGS sequence"/>
</dbReference>